<dbReference type="InterPro" id="IPR019760">
    <property type="entry name" value="DNA-dir_DNA_pol_A_CS"/>
</dbReference>
<evidence type="ECO:0000256" key="10">
    <source>
        <dbReference type="ARBA" id="ARBA00023125"/>
    </source>
</evidence>
<dbReference type="SUPFAM" id="SSF56672">
    <property type="entry name" value="DNA/RNA polymerases"/>
    <property type="match status" value="1"/>
</dbReference>
<evidence type="ECO:0000256" key="5">
    <source>
        <dbReference type="ARBA" id="ARBA00022722"/>
    </source>
</evidence>
<dbReference type="Pfam" id="PF00476">
    <property type="entry name" value="DNA_pol_A"/>
    <property type="match status" value="1"/>
</dbReference>
<evidence type="ECO:0000256" key="11">
    <source>
        <dbReference type="ARBA" id="ARBA00023204"/>
    </source>
</evidence>
<dbReference type="CDD" id="cd09859">
    <property type="entry name" value="PIN_53EXO"/>
    <property type="match status" value="1"/>
</dbReference>
<dbReference type="SMART" id="SM00475">
    <property type="entry name" value="53EXOc"/>
    <property type="match status" value="1"/>
</dbReference>
<dbReference type="AlphaFoldDB" id="A0A7T0KG49"/>
<dbReference type="FunFam" id="1.10.150.20:FF:000002">
    <property type="entry name" value="DNA polymerase I"/>
    <property type="match status" value="1"/>
</dbReference>
<proteinExistence type="inferred from homology"/>
<dbReference type="Gene3D" id="3.30.420.10">
    <property type="entry name" value="Ribonuclease H-like superfamily/Ribonuclease H"/>
    <property type="match status" value="1"/>
</dbReference>
<dbReference type="InterPro" id="IPR020045">
    <property type="entry name" value="DNA_polI_H3TH"/>
</dbReference>
<dbReference type="InterPro" id="IPR036397">
    <property type="entry name" value="RNaseH_sf"/>
</dbReference>
<gene>
    <name evidence="15 18" type="primary">polA</name>
    <name evidence="18" type="ORF">G7Y31_05325</name>
</gene>
<evidence type="ECO:0000256" key="15">
    <source>
        <dbReference type="RuleBase" id="RU004460"/>
    </source>
</evidence>
<dbReference type="SMART" id="SM00482">
    <property type="entry name" value="POLAc"/>
    <property type="match status" value="1"/>
</dbReference>
<dbReference type="InterPro" id="IPR020046">
    <property type="entry name" value="5-3_exonucl_a-hlix_arch_N"/>
</dbReference>
<dbReference type="Gene3D" id="3.40.50.1010">
    <property type="entry name" value="5'-nuclease"/>
    <property type="match status" value="1"/>
</dbReference>
<evidence type="ECO:0000256" key="3">
    <source>
        <dbReference type="ARBA" id="ARBA00022695"/>
    </source>
</evidence>
<keyword evidence="9 15" id="KW-0239">DNA-directed DNA polymerase</keyword>
<dbReference type="GO" id="GO:0006302">
    <property type="term" value="P:double-strand break repair"/>
    <property type="evidence" value="ECO:0007669"/>
    <property type="project" value="TreeGrafter"/>
</dbReference>
<dbReference type="EMBL" id="CP064954">
    <property type="protein sequence ID" value="QPK80106.1"/>
    <property type="molecule type" value="Genomic_DNA"/>
</dbReference>
<dbReference type="FunFam" id="1.10.150.20:FF:000003">
    <property type="entry name" value="DNA polymerase I"/>
    <property type="match status" value="1"/>
</dbReference>
<dbReference type="CDD" id="cd06140">
    <property type="entry name" value="DNA_polA_I_Bacillus_like_exo"/>
    <property type="match status" value="1"/>
</dbReference>
<dbReference type="PRINTS" id="PR00868">
    <property type="entry name" value="DNAPOLI"/>
</dbReference>
<dbReference type="Pfam" id="PF22619">
    <property type="entry name" value="DNA_polI_exo1"/>
    <property type="match status" value="1"/>
</dbReference>
<dbReference type="PANTHER" id="PTHR10133:SF27">
    <property type="entry name" value="DNA POLYMERASE NU"/>
    <property type="match status" value="1"/>
</dbReference>
<dbReference type="CDD" id="cd08637">
    <property type="entry name" value="DNA_pol_A_pol_I_C"/>
    <property type="match status" value="1"/>
</dbReference>
<dbReference type="InterPro" id="IPR001098">
    <property type="entry name" value="DNA-dir_DNA_pol_A_palm_dom"/>
</dbReference>
<protein>
    <recommendedName>
        <fullName evidence="14 15">DNA polymerase I</fullName>
        <ecNumber evidence="14 15">2.7.7.7</ecNumber>
    </recommendedName>
</protein>
<comment type="function">
    <text evidence="15">In addition to polymerase activity, this DNA polymerase exhibits 5'-3' exonuclease activity.</text>
</comment>
<keyword evidence="4 15" id="KW-0235">DNA replication</keyword>
<dbReference type="Proteomes" id="UP000594681">
    <property type="component" value="Chromosome"/>
</dbReference>
<evidence type="ECO:0000256" key="13">
    <source>
        <dbReference type="ARBA" id="ARBA00053603"/>
    </source>
</evidence>
<dbReference type="InterPro" id="IPR002298">
    <property type="entry name" value="DNA_polymerase_A"/>
</dbReference>
<dbReference type="Gene3D" id="1.10.150.20">
    <property type="entry name" value="5' to 3' exonuclease, C-terminal subdomain"/>
    <property type="match status" value="2"/>
</dbReference>
<dbReference type="SUPFAM" id="SSF47807">
    <property type="entry name" value="5' to 3' exonuclease, C-terminal subdomain"/>
    <property type="match status" value="1"/>
</dbReference>
<keyword evidence="11 15" id="KW-0234">DNA repair</keyword>
<evidence type="ECO:0000259" key="16">
    <source>
        <dbReference type="SMART" id="SM00475"/>
    </source>
</evidence>
<dbReference type="Gene3D" id="1.20.1060.10">
    <property type="entry name" value="Taq DNA Polymerase, Chain T, domain 4"/>
    <property type="match status" value="1"/>
</dbReference>
<keyword evidence="5" id="KW-0540">Nuclease</keyword>
<evidence type="ECO:0000256" key="12">
    <source>
        <dbReference type="ARBA" id="ARBA00049244"/>
    </source>
</evidence>
<evidence type="ECO:0000313" key="19">
    <source>
        <dbReference type="Proteomes" id="UP000594681"/>
    </source>
</evidence>
<dbReference type="PANTHER" id="PTHR10133">
    <property type="entry name" value="DNA POLYMERASE I"/>
    <property type="match status" value="1"/>
</dbReference>
<evidence type="ECO:0000256" key="6">
    <source>
        <dbReference type="ARBA" id="ARBA00022763"/>
    </source>
</evidence>
<keyword evidence="8 15" id="KW-0269">Exonuclease</keyword>
<dbReference type="FunFam" id="3.40.50.1010:FF:000001">
    <property type="entry name" value="DNA polymerase I"/>
    <property type="match status" value="1"/>
</dbReference>
<keyword evidence="6 15" id="KW-0227">DNA damage</keyword>
<evidence type="ECO:0000256" key="9">
    <source>
        <dbReference type="ARBA" id="ARBA00022932"/>
    </source>
</evidence>
<dbReference type="InterPro" id="IPR002421">
    <property type="entry name" value="5-3_exonuclease"/>
</dbReference>
<dbReference type="SUPFAM" id="SSF53098">
    <property type="entry name" value="Ribonuclease H-like"/>
    <property type="match status" value="1"/>
</dbReference>
<keyword evidence="7 15" id="KW-0378">Hydrolase</keyword>
<dbReference type="InterPro" id="IPR054690">
    <property type="entry name" value="DNA_polI_exonuclease"/>
</dbReference>
<comment type="function">
    <text evidence="13">In addition to polymerase activity, this DNA polymerase exhibits 3'-5' and 5'-3' exonuclease activity.</text>
</comment>
<dbReference type="SUPFAM" id="SSF88723">
    <property type="entry name" value="PIN domain-like"/>
    <property type="match status" value="1"/>
</dbReference>
<keyword evidence="3 15" id="KW-0548">Nucleotidyltransferase</keyword>
<dbReference type="NCBIfam" id="TIGR00593">
    <property type="entry name" value="pola"/>
    <property type="match status" value="1"/>
</dbReference>
<accession>A0A7T0KG49</accession>
<dbReference type="InterPro" id="IPR008918">
    <property type="entry name" value="HhH2"/>
</dbReference>
<reference evidence="18 19" key="1">
    <citation type="submission" date="2020-11" db="EMBL/GenBank/DDBJ databases">
        <title>Corynebacterium sp. ZJ-599.</title>
        <authorList>
            <person name="Zhou J."/>
        </authorList>
    </citation>
    <scope>NUCLEOTIDE SEQUENCE [LARGE SCALE GENOMIC DNA]</scope>
    <source>
        <strain evidence="18 19">ZJ-599</strain>
    </source>
</reference>
<feature type="domain" description="DNA-directed DNA polymerase family A palm" evidence="17">
    <location>
        <begin position="644"/>
        <end position="849"/>
    </location>
</feature>
<dbReference type="Pfam" id="PF01367">
    <property type="entry name" value="5_3_exonuc"/>
    <property type="match status" value="1"/>
</dbReference>
<comment type="catalytic activity">
    <reaction evidence="12 15">
        <text>DNA(n) + a 2'-deoxyribonucleoside 5'-triphosphate = DNA(n+1) + diphosphate</text>
        <dbReference type="Rhea" id="RHEA:22508"/>
        <dbReference type="Rhea" id="RHEA-COMP:17339"/>
        <dbReference type="Rhea" id="RHEA-COMP:17340"/>
        <dbReference type="ChEBI" id="CHEBI:33019"/>
        <dbReference type="ChEBI" id="CHEBI:61560"/>
        <dbReference type="ChEBI" id="CHEBI:173112"/>
        <dbReference type="EC" id="2.7.7.7"/>
    </reaction>
</comment>
<dbReference type="Gene3D" id="3.30.70.370">
    <property type="match status" value="1"/>
</dbReference>
<keyword evidence="19" id="KW-1185">Reference proteome</keyword>
<keyword evidence="10 15" id="KW-0238">DNA-binding</keyword>
<dbReference type="KEGG" id="cliz:G7Y31_05325"/>
<comment type="similarity">
    <text evidence="1 15">Belongs to the DNA polymerase type-A family.</text>
</comment>
<feature type="domain" description="5'-3' exonuclease" evidence="16">
    <location>
        <begin position="5"/>
        <end position="266"/>
    </location>
</feature>
<dbReference type="InterPro" id="IPR036279">
    <property type="entry name" value="5-3_exonuclease_C_sf"/>
</dbReference>
<evidence type="ECO:0000256" key="8">
    <source>
        <dbReference type="ARBA" id="ARBA00022839"/>
    </source>
</evidence>
<dbReference type="Pfam" id="PF02739">
    <property type="entry name" value="5_3_exonuc_N"/>
    <property type="match status" value="1"/>
</dbReference>
<dbReference type="GO" id="GO:0006261">
    <property type="term" value="P:DNA-templated DNA replication"/>
    <property type="evidence" value="ECO:0007669"/>
    <property type="project" value="UniProtKB-UniRule"/>
</dbReference>
<dbReference type="EC" id="2.7.7.7" evidence="14 15"/>
<dbReference type="NCBIfam" id="NF004397">
    <property type="entry name" value="PRK05755.1"/>
    <property type="match status" value="1"/>
</dbReference>
<dbReference type="CDD" id="cd09898">
    <property type="entry name" value="H3TH_53EXO"/>
    <property type="match status" value="1"/>
</dbReference>
<evidence type="ECO:0000256" key="1">
    <source>
        <dbReference type="ARBA" id="ARBA00007705"/>
    </source>
</evidence>
<evidence type="ECO:0000256" key="14">
    <source>
        <dbReference type="NCBIfam" id="TIGR00593"/>
    </source>
</evidence>
<dbReference type="GO" id="GO:0003887">
    <property type="term" value="F:DNA-directed DNA polymerase activity"/>
    <property type="evidence" value="ECO:0007669"/>
    <property type="project" value="UniProtKB-UniRule"/>
</dbReference>
<evidence type="ECO:0000256" key="7">
    <source>
        <dbReference type="ARBA" id="ARBA00022801"/>
    </source>
</evidence>
<name>A0A7T0KG49_9CORY</name>
<dbReference type="GO" id="GO:0008409">
    <property type="term" value="F:5'-3' exonuclease activity"/>
    <property type="evidence" value="ECO:0007669"/>
    <property type="project" value="UniProtKB-UniRule"/>
</dbReference>
<dbReference type="GO" id="GO:0003677">
    <property type="term" value="F:DNA binding"/>
    <property type="evidence" value="ECO:0007669"/>
    <property type="project" value="UniProtKB-UniRule"/>
</dbReference>
<dbReference type="InterPro" id="IPR029060">
    <property type="entry name" value="PIN-like_dom_sf"/>
</dbReference>
<dbReference type="PROSITE" id="PS00447">
    <property type="entry name" value="DNA_POLYMERASE_A"/>
    <property type="match status" value="1"/>
</dbReference>
<dbReference type="SMART" id="SM00279">
    <property type="entry name" value="HhH2"/>
    <property type="match status" value="1"/>
</dbReference>
<dbReference type="InterPro" id="IPR012337">
    <property type="entry name" value="RNaseH-like_sf"/>
</dbReference>
<evidence type="ECO:0000256" key="4">
    <source>
        <dbReference type="ARBA" id="ARBA00022705"/>
    </source>
</evidence>
<evidence type="ECO:0000259" key="17">
    <source>
        <dbReference type="SMART" id="SM00482"/>
    </source>
</evidence>
<organism evidence="18 19">
    <name type="scientific">Corynebacterium lizhenjunii</name>
    <dbReference type="NCBI Taxonomy" id="2709394"/>
    <lineage>
        <taxon>Bacteria</taxon>
        <taxon>Bacillati</taxon>
        <taxon>Actinomycetota</taxon>
        <taxon>Actinomycetes</taxon>
        <taxon>Mycobacteriales</taxon>
        <taxon>Corynebacteriaceae</taxon>
        <taxon>Corynebacterium</taxon>
    </lineage>
</organism>
<evidence type="ECO:0000256" key="2">
    <source>
        <dbReference type="ARBA" id="ARBA00022679"/>
    </source>
</evidence>
<keyword evidence="2 15" id="KW-0808">Transferase</keyword>
<sequence>MTDTQRLLLIDGHSMAFRAFYALPAENFATTGGQHTNAVYGFLSMLANIVGEEAPDAMAVAFDVGRKTFRTEMFPEYKAQREAAPEEFRGQVDLIREVLETLGITTLSLENFEADDIVATLATEASAAGGFETLIVTGDRDYLQLVNDTTTVLYPMKGVSTLHRFTPAAVEEKYQLTPQQYPDFAALRGDPSDNLPGVPKVGEKTATKWIQQYGSLDELIAHADDIKGVVGNNFRERIEQVRMNRQLTQMITDMELEVGPQDLGFKGAAVADVAARFDQLEFGATLRERVLAVIPHDGAEAAASGAMEAEQGPEVTVDTLQAGQLSAWLGHADGTAVYVRGSAQPGRGDASAVALVREDFHAVQLELAELDAGDDAALAAWLEAPARKYFHDAKAAFHMLAGRGIALAGVEHDTALAAYLLRPGQRTYELADVYQRHLRKTLGAPTDQLSLLDDAALIDSAVAVAELAIELPRQLQEIDSLELYSDMELPLALVLAQMEATGIAVDTQRLEDQLEVLVQQVAEQESAARKLAGDDSLNLNSPKQLQVVLFETFEMPKTKKTKTGYSTAAKEIEQLAVEHPHPFLEHLLAHREYQKLKTTLEGLIKTVQSDGRIRTTFNQTVASTGRLSSTEPNLQNIPVRTDAGRKIREAFVVGEGFEALLTADYSQIEMRVMAHLSQDPGLIEAYQQGEDLHNYVGARVFDVPVDEVTAELRRRVKAMSYGLVYGLSAFGLSQQLGIPAGEAKKTMDAYFDRFGGVKRYLDNVVVQARKDGYTSTIFGRRRYLPELNSDNRLARENAERAALNAPIQGTAADIIKIAMLRVDRALEGYHSRVLLQVHDELVVEVAPGEMDAVREIVEREMGAAIQLRVPLEVSAGTGENWDAAAH</sequence>
<dbReference type="InterPro" id="IPR043502">
    <property type="entry name" value="DNA/RNA_pol_sf"/>
</dbReference>
<evidence type="ECO:0000313" key="18">
    <source>
        <dbReference type="EMBL" id="QPK80106.1"/>
    </source>
</evidence>
<dbReference type="InterPro" id="IPR018320">
    <property type="entry name" value="DNA_polymerase_1"/>
</dbReference>